<dbReference type="AlphaFoldDB" id="A0A1R1B223"/>
<dbReference type="EMBL" id="MRTF01000004">
    <property type="protein sequence ID" value="OME92868.1"/>
    <property type="molecule type" value="Genomic_DNA"/>
</dbReference>
<dbReference type="Proteomes" id="UP000187074">
    <property type="component" value="Unassembled WGS sequence"/>
</dbReference>
<reference evidence="2 3" key="1">
    <citation type="submission" date="2016-11" db="EMBL/GenBank/DDBJ databases">
        <title>Paenibacillus species isolates.</title>
        <authorList>
            <person name="Beno S.M."/>
        </authorList>
    </citation>
    <scope>NUCLEOTIDE SEQUENCE [LARGE SCALE GENOMIC DNA]</scope>
    <source>
        <strain evidence="2 3">FSL F4-0100</strain>
    </source>
</reference>
<gene>
    <name evidence="2" type="ORF">BK123_13395</name>
</gene>
<feature type="compositionally biased region" description="Polar residues" evidence="1">
    <location>
        <begin position="87"/>
        <end position="97"/>
    </location>
</feature>
<evidence type="ECO:0000313" key="3">
    <source>
        <dbReference type="Proteomes" id="UP000187074"/>
    </source>
</evidence>
<evidence type="ECO:0000313" key="2">
    <source>
        <dbReference type="EMBL" id="OME92868.1"/>
    </source>
</evidence>
<name>A0A1R1B223_PAELA</name>
<proteinExistence type="predicted"/>
<protein>
    <submittedName>
        <fullName evidence="2">Uncharacterized protein</fullName>
    </submittedName>
</protein>
<feature type="region of interest" description="Disordered" evidence="1">
    <location>
        <begin position="80"/>
        <end position="105"/>
    </location>
</feature>
<comment type="caution">
    <text evidence="2">The sequence shown here is derived from an EMBL/GenBank/DDBJ whole genome shotgun (WGS) entry which is preliminary data.</text>
</comment>
<dbReference type="RefSeq" id="WP_076322895.1">
    <property type="nucleotide sequence ID" value="NZ_JBCMXI010000009.1"/>
</dbReference>
<sequence>MGSIHHAKRNIRLTMVWPAIIVLVGVLLLSGCAEFKISGEDTRIENRTIGGAAAANRNSSMAPASFLEQLWGEISDGVTNRTRKMTGRQTPGHTLSEASWRMEVR</sequence>
<evidence type="ECO:0000256" key="1">
    <source>
        <dbReference type="SAM" id="MobiDB-lite"/>
    </source>
</evidence>
<dbReference type="OrthoDB" id="2663467at2"/>
<accession>A0A1R1B223</accession>
<organism evidence="2 3">
    <name type="scientific">Paenibacillus lautus</name>
    <name type="common">Bacillus lautus</name>
    <dbReference type="NCBI Taxonomy" id="1401"/>
    <lineage>
        <taxon>Bacteria</taxon>
        <taxon>Bacillati</taxon>
        <taxon>Bacillota</taxon>
        <taxon>Bacilli</taxon>
        <taxon>Bacillales</taxon>
        <taxon>Paenibacillaceae</taxon>
        <taxon>Paenibacillus</taxon>
    </lineage>
</organism>